<name>A0A2T1M2V3_9CHRO</name>
<reference evidence="1 2" key="2">
    <citation type="submission" date="2018-03" db="EMBL/GenBank/DDBJ databases">
        <authorList>
            <person name="Keele B.F."/>
        </authorList>
    </citation>
    <scope>NUCLEOTIDE SEQUENCE [LARGE SCALE GENOMIC DNA]</scope>
    <source>
        <strain evidence="1 2">CCALA 016</strain>
    </source>
</reference>
<accession>A0A2T1M2V3</accession>
<protein>
    <recommendedName>
        <fullName evidence="3">DUF104 domain-containing protein</fullName>
    </recommendedName>
</protein>
<gene>
    <name evidence="1" type="ORF">C7H19_03270</name>
</gene>
<evidence type="ECO:0000313" key="2">
    <source>
        <dbReference type="Proteomes" id="UP000239001"/>
    </source>
</evidence>
<dbReference type="RefSeq" id="WP_106455448.1">
    <property type="nucleotide sequence ID" value="NZ_PXOH01000002.1"/>
</dbReference>
<reference evidence="1 2" key="1">
    <citation type="submission" date="2018-03" db="EMBL/GenBank/DDBJ databases">
        <title>The ancient ancestry and fast evolution of plastids.</title>
        <authorList>
            <person name="Moore K.R."/>
            <person name="Magnabosco C."/>
            <person name="Momper L."/>
            <person name="Gold D.A."/>
            <person name="Bosak T."/>
            <person name="Fournier G.P."/>
        </authorList>
    </citation>
    <scope>NUCLEOTIDE SEQUENCE [LARGE SCALE GENOMIC DNA]</scope>
    <source>
        <strain evidence="1 2">CCALA 016</strain>
    </source>
</reference>
<evidence type="ECO:0000313" key="1">
    <source>
        <dbReference type="EMBL" id="PSF39084.1"/>
    </source>
</evidence>
<dbReference type="EMBL" id="PXOH01000002">
    <property type="protein sequence ID" value="PSF39084.1"/>
    <property type="molecule type" value="Genomic_DNA"/>
</dbReference>
<proteinExistence type="predicted"/>
<dbReference type="AlphaFoldDB" id="A0A2T1M2V3"/>
<dbReference type="OrthoDB" id="427590at2"/>
<dbReference type="Proteomes" id="UP000239001">
    <property type="component" value="Unassembled WGS sequence"/>
</dbReference>
<keyword evidence="2" id="KW-1185">Reference proteome</keyword>
<dbReference type="InterPro" id="IPR008203">
    <property type="entry name" value="AF2212-like"/>
</dbReference>
<comment type="caution">
    <text evidence="1">The sequence shown here is derived from an EMBL/GenBank/DDBJ whole genome shotgun (WGS) entry which is preliminary data.</text>
</comment>
<dbReference type="Pfam" id="PF01954">
    <property type="entry name" value="AF2212-like"/>
    <property type="match status" value="1"/>
</dbReference>
<dbReference type="SUPFAM" id="SSF141694">
    <property type="entry name" value="AF2212/PG0164-like"/>
    <property type="match status" value="1"/>
</dbReference>
<evidence type="ECO:0008006" key="3">
    <source>
        <dbReference type="Google" id="ProtNLM"/>
    </source>
</evidence>
<organism evidence="1 2">
    <name type="scientific">Aphanothece hegewaldii CCALA 016</name>
    <dbReference type="NCBI Taxonomy" id="2107694"/>
    <lineage>
        <taxon>Bacteria</taxon>
        <taxon>Bacillati</taxon>
        <taxon>Cyanobacteriota</taxon>
        <taxon>Cyanophyceae</taxon>
        <taxon>Oscillatoriophycideae</taxon>
        <taxon>Chroococcales</taxon>
        <taxon>Aphanothecaceae</taxon>
        <taxon>Aphanothece</taxon>
    </lineage>
</organism>
<sequence>MTQKLKAIYRDGTFIPQKTCHLPNNAEVELTVKHYQNFNLDIIDPEARKEIMKSLLLRMRRNN</sequence>